<comment type="subcellular location">
    <subcellularLocation>
        <location evidence="1">Membrane</location>
        <topology evidence="1">Multi-pass membrane protein</topology>
    </subcellularLocation>
</comment>
<evidence type="ECO:0000256" key="3">
    <source>
        <dbReference type="ARBA" id="ARBA00022692"/>
    </source>
</evidence>
<name>A0A098BHB8_9NOCA</name>
<dbReference type="AlphaFoldDB" id="A0A098BHB8"/>
<sequence>MGWFSRDRWNAEHAVFAAAATATVVGGVLGNERLQRVAKPLIGPSLAVRVLRHAPHTDRSDTALLLLALTGATVGDVFMIDPDDDARLLRGASSFAVMQVCYSALLARRGARPTRSAAVPRAVAALGAAGLLGVKAPRVAAPLTGYGALLGTTATLAADPSLAPGARRLADLPIPGRDRRSWLGLGGLVFTLSDGTIVARRVLLRSEGARAAAEGFVLATYALAQLLLVEGKLALGREGAVAPRLSA</sequence>
<reference evidence="6 7" key="1">
    <citation type="journal article" date="2014" name="Genome Announc.">
        <title>Draft Genome Sequence of Propane- and Butane-Oxidizing Actinobacterium Rhodococcus ruber IEGM 231.</title>
        <authorList>
            <person name="Ivshina I.B."/>
            <person name="Kuyukina M.S."/>
            <person name="Krivoruchko A.V."/>
            <person name="Barbe V."/>
            <person name="Fischer C."/>
        </authorList>
    </citation>
    <scope>NUCLEOTIDE SEQUENCE [LARGE SCALE GENOMIC DNA]</scope>
</reference>
<dbReference type="GO" id="GO:0016020">
    <property type="term" value="C:membrane"/>
    <property type="evidence" value="ECO:0007669"/>
    <property type="project" value="UniProtKB-SubCell"/>
</dbReference>
<keyword evidence="3" id="KW-0812">Transmembrane</keyword>
<dbReference type="Proteomes" id="UP000042997">
    <property type="component" value="Unassembled WGS sequence"/>
</dbReference>
<keyword evidence="5" id="KW-0472">Membrane</keyword>
<evidence type="ECO:0000256" key="1">
    <source>
        <dbReference type="ARBA" id="ARBA00004141"/>
    </source>
</evidence>
<dbReference type="InterPro" id="IPR012506">
    <property type="entry name" value="TMEM86B-like"/>
</dbReference>
<dbReference type="PANTHER" id="PTHR31885:SF6">
    <property type="entry name" value="GH04784P"/>
    <property type="match status" value="1"/>
</dbReference>
<evidence type="ECO:0000256" key="2">
    <source>
        <dbReference type="ARBA" id="ARBA00007375"/>
    </source>
</evidence>
<evidence type="ECO:0000256" key="5">
    <source>
        <dbReference type="ARBA" id="ARBA00023136"/>
    </source>
</evidence>
<evidence type="ECO:0000313" key="7">
    <source>
        <dbReference type="Proteomes" id="UP000042997"/>
    </source>
</evidence>
<dbReference type="GO" id="GO:0016787">
    <property type="term" value="F:hydrolase activity"/>
    <property type="evidence" value="ECO:0007669"/>
    <property type="project" value="TreeGrafter"/>
</dbReference>
<proteinExistence type="inferred from homology"/>
<keyword evidence="4" id="KW-1133">Transmembrane helix</keyword>
<dbReference type="GeneID" id="66837375"/>
<evidence type="ECO:0000256" key="4">
    <source>
        <dbReference type="ARBA" id="ARBA00022989"/>
    </source>
</evidence>
<comment type="similarity">
    <text evidence="2">Belongs to the TMEM86 family.</text>
</comment>
<gene>
    <name evidence="6" type="ORF">RHRU231_330059</name>
</gene>
<dbReference type="OrthoDB" id="4374980at2"/>
<organism evidence="6 7">
    <name type="scientific">Rhodococcus ruber</name>
    <dbReference type="NCBI Taxonomy" id="1830"/>
    <lineage>
        <taxon>Bacteria</taxon>
        <taxon>Bacillati</taxon>
        <taxon>Actinomycetota</taxon>
        <taxon>Actinomycetes</taxon>
        <taxon>Mycobacteriales</taxon>
        <taxon>Nocardiaceae</taxon>
        <taxon>Rhodococcus</taxon>
    </lineage>
</organism>
<protein>
    <submittedName>
        <fullName evidence="6">Uncharacterized protein</fullName>
    </submittedName>
</protein>
<dbReference type="RefSeq" id="WP_040270637.1">
    <property type="nucleotide sequence ID" value="NZ_CP023714.1"/>
</dbReference>
<dbReference type="EMBL" id="CCSD01000043">
    <property type="protein sequence ID" value="CDZ87602.1"/>
    <property type="molecule type" value="Genomic_DNA"/>
</dbReference>
<accession>A0A098BHB8</accession>
<evidence type="ECO:0000313" key="6">
    <source>
        <dbReference type="EMBL" id="CDZ87602.1"/>
    </source>
</evidence>
<dbReference type="eggNOG" id="COG3714">
    <property type="taxonomic scope" value="Bacteria"/>
</dbReference>
<dbReference type="PANTHER" id="PTHR31885">
    <property type="entry name" value="GH04784P"/>
    <property type="match status" value="1"/>
</dbReference>
<dbReference type="Pfam" id="PF07947">
    <property type="entry name" value="YhhN"/>
    <property type="match status" value="1"/>
</dbReference>